<name>A0A0K9P4X0_ZOSMR</name>
<dbReference type="EMBL" id="LFYR01001258">
    <property type="protein sequence ID" value="KMZ63272.1"/>
    <property type="molecule type" value="Genomic_DNA"/>
</dbReference>
<gene>
    <name evidence="1" type="ORF">ZOSMA_41G01150</name>
</gene>
<evidence type="ECO:0000313" key="1">
    <source>
        <dbReference type="EMBL" id="KMZ63272.1"/>
    </source>
</evidence>
<proteinExistence type="predicted"/>
<reference evidence="2" key="1">
    <citation type="journal article" date="2016" name="Nature">
        <title>The genome of the seagrass Zostera marina reveals angiosperm adaptation to the sea.</title>
        <authorList>
            <person name="Olsen J.L."/>
            <person name="Rouze P."/>
            <person name="Verhelst B."/>
            <person name="Lin Y.-C."/>
            <person name="Bayer T."/>
            <person name="Collen J."/>
            <person name="Dattolo E."/>
            <person name="De Paoli E."/>
            <person name="Dittami S."/>
            <person name="Maumus F."/>
            <person name="Michel G."/>
            <person name="Kersting A."/>
            <person name="Lauritano C."/>
            <person name="Lohaus R."/>
            <person name="Toepel M."/>
            <person name="Tonon T."/>
            <person name="Vanneste K."/>
            <person name="Amirebrahimi M."/>
            <person name="Brakel J."/>
            <person name="Bostroem C."/>
            <person name="Chovatia M."/>
            <person name="Grimwood J."/>
            <person name="Jenkins J.W."/>
            <person name="Jueterbock A."/>
            <person name="Mraz A."/>
            <person name="Stam W.T."/>
            <person name="Tice H."/>
            <person name="Bornberg-Bauer E."/>
            <person name="Green P.J."/>
            <person name="Pearson G.A."/>
            <person name="Procaccini G."/>
            <person name="Duarte C.M."/>
            <person name="Schmutz J."/>
            <person name="Reusch T.B.H."/>
            <person name="Van de Peer Y."/>
        </authorList>
    </citation>
    <scope>NUCLEOTIDE SEQUENCE [LARGE SCALE GENOMIC DNA]</scope>
    <source>
        <strain evidence="2">cv. Finnish</strain>
    </source>
</reference>
<comment type="caution">
    <text evidence="1">The sequence shown here is derived from an EMBL/GenBank/DDBJ whole genome shotgun (WGS) entry which is preliminary data.</text>
</comment>
<dbReference type="Proteomes" id="UP000036987">
    <property type="component" value="Unassembled WGS sequence"/>
</dbReference>
<evidence type="ECO:0000313" key="2">
    <source>
        <dbReference type="Proteomes" id="UP000036987"/>
    </source>
</evidence>
<protein>
    <submittedName>
        <fullName evidence="1">Uncharacterized protein</fullName>
    </submittedName>
</protein>
<sequence length="82" mass="9096">MKKEIIPNTTDCKKSDAKRVKSFDKTRIDENRNILNVLTESATVGVPVNLTKILATLTNNGVCRSIFGEMDKTGNDEIGVRE</sequence>
<accession>A0A0K9P4X0</accession>
<organism evidence="1 2">
    <name type="scientific">Zostera marina</name>
    <name type="common">Eelgrass</name>
    <dbReference type="NCBI Taxonomy" id="29655"/>
    <lineage>
        <taxon>Eukaryota</taxon>
        <taxon>Viridiplantae</taxon>
        <taxon>Streptophyta</taxon>
        <taxon>Embryophyta</taxon>
        <taxon>Tracheophyta</taxon>
        <taxon>Spermatophyta</taxon>
        <taxon>Magnoliopsida</taxon>
        <taxon>Liliopsida</taxon>
        <taxon>Zosteraceae</taxon>
        <taxon>Zostera</taxon>
    </lineage>
</organism>
<keyword evidence="2" id="KW-1185">Reference proteome</keyword>
<dbReference type="AlphaFoldDB" id="A0A0K9P4X0"/>